<dbReference type="Proteomes" id="UP001152747">
    <property type="component" value="Unassembled WGS sequence"/>
</dbReference>
<protein>
    <submittedName>
        <fullName evidence="2">Uncharacterized protein</fullName>
    </submittedName>
</protein>
<keyword evidence="1" id="KW-0732">Signal</keyword>
<evidence type="ECO:0000256" key="1">
    <source>
        <dbReference type="SAM" id="SignalP"/>
    </source>
</evidence>
<dbReference type="InterPro" id="IPR002918">
    <property type="entry name" value="Lipase_EstA/Esterase_EstB"/>
</dbReference>
<dbReference type="Pfam" id="PF01674">
    <property type="entry name" value="Lipase_2"/>
    <property type="match status" value="1"/>
</dbReference>
<dbReference type="AlphaFoldDB" id="A0A9P1MXP2"/>
<feature type="chain" id="PRO_5040297682" evidence="1">
    <location>
        <begin position="20"/>
        <end position="278"/>
    </location>
</feature>
<dbReference type="InterPro" id="IPR029058">
    <property type="entry name" value="AB_hydrolase_fold"/>
</dbReference>
<evidence type="ECO:0000313" key="2">
    <source>
        <dbReference type="EMBL" id="CAI5444084.1"/>
    </source>
</evidence>
<dbReference type="OrthoDB" id="5853720at2759"/>
<dbReference type="EMBL" id="CANHGI010000003">
    <property type="protein sequence ID" value="CAI5444084.1"/>
    <property type="molecule type" value="Genomic_DNA"/>
</dbReference>
<dbReference type="PANTHER" id="PTHR32015">
    <property type="entry name" value="FASTING INDUCED LIPASE"/>
    <property type="match status" value="1"/>
</dbReference>
<dbReference type="PANTHER" id="PTHR32015:SF12">
    <property type="entry name" value="LIPASE RELATED"/>
    <property type="match status" value="1"/>
</dbReference>
<dbReference type="GO" id="GO:0016042">
    <property type="term" value="P:lipid catabolic process"/>
    <property type="evidence" value="ECO:0007669"/>
    <property type="project" value="InterPro"/>
</dbReference>
<dbReference type="FunFam" id="3.40.50.1820:FF:000377">
    <property type="entry name" value="LIPaSe related"/>
    <property type="match status" value="1"/>
</dbReference>
<name>A0A9P1MXP2_9PELO</name>
<evidence type="ECO:0000313" key="3">
    <source>
        <dbReference type="Proteomes" id="UP001152747"/>
    </source>
</evidence>
<accession>A0A9P1MXP2</accession>
<reference evidence="2" key="1">
    <citation type="submission" date="2022-11" db="EMBL/GenBank/DDBJ databases">
        <authorList>
            <person name="Kikuchi T."/>
        </authorList>
    </citation>
    <scope>NUCLEOTIDE SEQUENCE</scope>
    <source>
        <strain evidence="2">PS1010</strain>
    </source>
</reference>
<feature type="signal peptide" evidence="1">
    <location>
        <begin position="1"/>
        <end position="19"/>
    </location>
</feature>
<keyword evidence="3" id="KW-1185">Reference proteome</keyword>
<dbReference type="SUPFAM" id="SSF53474">
    <property type="entry name" value="alpha/beta-Hydrolases"/>
    <property type="match status" value="1"/>
</dbReference>
<dbReference type="Gene3D" id="3.40.50.1820">
    <property type="entry name" value="alpha/beta hydrolase"/>
    <property type="match status" value="1"/>
</dbReference>
<proteinExistence type="predicted"/>
<organism evidence="2 3">
    <name type="scientific">Caenorhabditis angaria</name>
    <dbReference type="NCBI Taxonomy" id="860376"/>
    <lineage>
        <taxon>Eukaryota</taxon>
        <taxon>Metazoa</taxon>
        <taxon>Ecdysozoa</taxon>
        <taxon>Nematoda</taxon>
        <taxon>Chromadorea</taxon>
        <taxon>Rhabditida</taxon>
        <taxon>Rhabditina</taxon>
        <taxon>Rhabditomorpha</taxon>
        <taxon>Rhabditoidea</taxon>
        <taxon>Rhabditidae</taxon>
        <taxon>Peloderinae</taxon>
        <taxon>Caenorhabditis</taxon>
    </lineage>
</organism>
<dbReference type="GO" id="GO:0016298">
    <property type="term" value="F:lipase activity"/>
    <property type="evidence" value="ECO:0007669"/>
    <property type="project" value="TreeGrafter"/>
</dbReference>
<comment type="caution">
    <text evidence="2">The sequence shown here is derived from an EMBL/GenBank/DDBJ whole genome shotgun (WGS) entry which is preliminary data.</text>
</comment>
<sequence length="278" mass="30457">MWFFFFLSFPLISCEFSASFNRFLDQKYGHHIDELLARRDLGGGGSYGGGKHDGNSRTRKQAVILVHGITNTAGTFGGHRQHLLNVGWGDELVYGTSYGDGGKTPMPLVDMKCQYVKQVRYMIQVVAAFTRRKVDVIGYSLGSPISRKAILGGACVDTGEQLGPALTPLIDTFVSVAGANRGSFLCALPFPGACNMINGLSCNSRFIQDINSRQKYEAKYIFSIYGQSDDKVGYKNACGQLTSKIDGSNAEFQKPGNHDDIIVKTAQMQFNLIDKHSP</sequence>
<gene>
    <name evidence="2" type="ORF">CAMP_LOCUS6721</name>
</gene>